<evidence type="ECO:0000256" key="1">
    <source>
        <dbReference type="SAM" id="Phobius"/>
    </source>
</evidence>
<keyword evidence="3" id="KW-1185">Reference proteome</keyword>
<feature type="transmembrane region" description="Helical" evidence="1">
    <location>
        <begin position="187"/>
        <end position="210"/>
    </location>
</feature>
<feature type="transmembrane region" description="Helical" evidence="1">
    <location>
        <begin position="160"/>
        <end position="181"/>
    </location>
</feature>
<evidence type="ECO:0000313" key="3">
    <source>
        <dbReference type="Proteomes" id="UP000509418"/>
    </source>
</evidence>
<dbReference type="RefSeq" id="WP_176576046.1">
    <property type="nucleotide sequence ID" value="NZ_CBDRGH010000033.1"/>
</dbReference>
<evidence type="ECO:0000313" key="2">
    <source>
        <dbReference type="EMBL" id="QKZ19771.1"/>
    </source>
</evidence>
<protein>
    <submittedName>
        <fullName evidence="2">Uncharacterized protein</fullName>
    </submittedName>
</protein>
<sequence length="230" mass="24667">MPLNFLLAIFIAMVWFNSASEGWSIPRCSRPIYPLLSLLAASATVARPATRYTEAIKLSQRVSLLGLPLRTFAGNAASDFGKRRALRRELRTHLNRVDAAFIQAADQLAGDRTAAALRLAELAALTTNNIAAGRFTAVLPAEALPEVDSVEPDRLDGRRLATACLCAAAIVILAFFALSPLGAPVELLVPLAMVAFVILVYTLLAFRFGLSEATRLTRSIGGFFSASPPL</sequence>
<organism evidence="2 3">
    <name type="scientific">Streptomyces chartreusis</name>
    <dbReference type="NCBI Taxonomy" id="1969"/>
    <lineage>
        <taxon>Bacteria</taxon>
        <taxon>Bacillati</taxon>
        <taxon>Actinomycetota</taxon>
        <taxon>Actinomycetes</taxon>
        <taxon>Kitasatosporales</taxon>
        <taxon>Streptomycetaceae</taxon>
        <taxon>Streptomyces</taxon>
    </lineage>
</organism>
<gene>
    <name evidence="2" type="ORF">HUT05_21805</name>
</gene>
<reference evidence="2 3" key="1">
    <citation type="submission" date="2020-06" db="EMBL/GenBank/DDBJ databases">
        <title>Genome mining for natural products.</title>
        <authorList>
            <person name="Zhang B."/>
            <person name="Shi J."/>
            <person name="Ge H."/>
        </authorList>
    </citation>
    <scope>NUCLEOTIDE SEQUENCE [LARGE SCALE GENOMIC DNA]</scope>
    <source>
        <strain evidence="2 3">NA02069</strain>
    </source>
</reference>
<dbReference type="EMBL" id="CP056041">
    <property type="protein sequence ID" value="QKZ19771.1"/>
    <property type="molecule type" value="Genomic_DNA"/>
</dbReference>
<dbReference type="AlphaFoldDB" id="A0A7H8T8H5"/>
<keyword evidence="1" id="KW-1133">Transmembrane helix</keyword>
<dbReference type="Proteomes" id="UP000509418">
    <property type="component" value="Chromosome"/>
</dbReference>
<proteinExistence type="predicted"/>
<accession>A0A7H8T8H5</accession>
<keyword evidence="1" id="KW-0812">Transmembrane</keyword>
<keyword evidence="1" id="KW-0472">Membrane</keyword>
<name>A0A7H8T8H5_STRCX</name>